<dbReference type="Gene3D" id="3.30.530.20">
    <property type="match status" value="1"/>
</dbReference>
<dbReference type="Proteomes" id="UP000294508">
    <property type="component" value="Unassembled WGS sequence"/>
</dbReference>
<keyword evidence="2" id="KW-1185">Reference proteome</keyword>
<dbReference type="SUPFAM" id="SSF55961">
    <property type="entry name" value="Bet v1-like"/>
    <property type="match status" value="1"/>
</dbReference>
<sequence>MIKIQRVITVGQPVGAVFSYLADFETTNEWDPGTVRTTRIAGSGGVGTTYRNVSRFAGRETELEYTAVELREPGLLRFRGENKTVTAHDTIRLEPIASGGTELTYRAEFVFKGVARWLAPLLRRQFSKLGDDAARQLRAVLQ</sequence>
<gene>
    <name evidence="1" type="ORF">EV652_11973</name>
</gene>
<organism evidence="1 2">
    <name type="scientific">Kribbella steppae</name>
    <dbReference type="NCBI Taxonomy" id="2512223"/>
    <lineage>
        <taxon>Bacteria</taxon>
        <taxon>Bacillati</taxon>
        <taxon>Actinomycetota</taxon>
        <taxon>Actinomycetes</taxon>
        <taxon>Propionibacteriales</taxon>
        <taxon>Kribbellaceae</taxon>
        <taxon>Kribbella</taxon>
    </lineage>
</organism>
<dbReference type="EMBL" id="SLWN01000019">
    <property type="protein sequence ID" value="TCO16884.1"/>
    <property type="molecule type" value="Genomic_DNA"/>
</dbReference>
<proteinExistence type="predicted"/>
<comment type="caution">
    <text evidence="1">The sequence shown here is derived from an EMBL/GenBank/DDBJ whole genome shotgun (WGS) entry which is preliminary data.</text>
</comment>
<protein>
    <submittedName>
        <fullName evidence="1">Polyketide cyclase/dehydrase/lipid transport protein</fullName>
    </submittedName>
</protein>
<dbReference type="RefSeq" id="WP_132215056.1">
    <property type="nucleotide sequence ID" value="NZ_SLWN01000019.1"/>
</dbReference>
<evidence type="ECO:0000313" key="1">
    <source>
        <dbReference type="EMBL" id="TCO16884.1"/>
    </source>
</evidence>
<dbReference type="OrthoDB" id="3371087at2"/>
<reference evidence="1 2" key="1">
    <citation type="journal article" date="2015" name="Stand. Genomic Sci.">
        <title>Genomic Encyclopedia of Bacterial and Archaeal Type Strains, Phase III: the genomes of soil and plant-associated and newly described type strains.</title>
        <authorList>
            <person name="Whitman W.B."/>
            <person name="Woyke T."/>
            <person name="Klenk H.P."/>
            <person name="Zhou Y."/>
            <person name="Lilburn T.G."/>
            <person name="Beck B.J."/>
            <person name="De Vos P."/>
            <person name="Vandamme P."/>
            <person name="Eisen J.A."/>
            <person name="Garrity G."/>
            <person name="Hugenholtz P."/>
            <person name="Kyrpides N.C."/>
        </authorList>
    </citation>
    <scope>NUCLEOTIDE SEQUENCE [LARGE SCALE GENOMIC DNA]</scope>
    <source>
        <strain evidence="1 2">VKM Ac-2572</strain>
    </source>
</reference>
<dbReference type="Pfam" id="PF10604">
    <property type="entry name" value="Polyketide_cyc2"/>
    <property type="match status" value="1"/>
</dbReference>
<name>A0A4R2GZJ4_9ACTN</name>
<dbReference type="InterPro" id="IPR019587">
    <property type="entry name" value="Polyketide_cyclase/dehydratase"/>
</dbReference>
<accession>A0A4R2GZJ4</accession>
<dbReference type="AlphaFoldDB" id="A0A4R2GZJ4"/>
<dbReference type="InterPro" id="IPR023393">
    <property type="entry name" value="START-like_dom_sf"/>
</dbReference>
<evidence type="ECO:0000313" key="2">
    <source>
        <dbReference type="Proteomes" id="UP000294508"/>
    </source>
</evidence>